<dbReference type="AlphaFoldDB" id="A0AAJ0HCJ1"/>
<evidence type="ECO:0000256" key="1">
    <source>
        <dbReference type="SAM" id="SignalP"/>
    </source>
</evidence>
<evidence type="ECO:0000313" key="2">
    <source>
        <dbReference type="EMBL" id="KAK3347037.1"/>
    </source>
</evidence>
<evidence type="ECO:0000313" key="3">
    <source>
        <dbReference type="Proteomes" id="UP001275084"/>
    </source>
</evidence>
<name>A0AAJ0HCJ1_9PEZI</name>
<reference evidence="2" key="2">
    <citation type="submission" date="2023-06" db="EMBL/GenBank/DDBJ databases">
        <authorList>
            <consortium name="Lawrence Berkeley National Laboratory"/>
            <person name="Haridas S."/>
            <person name="Hensen N."/>
            <person name="Bonometti L."/>
            <person name="Westerberg I."/>
            <person name="Brannstrom I.O."/>
            <person name="Guillou S."/>
            <person name="Cros-Aarteil S."/>
            <person name="Calhoun S."/>
            <person name="Kuo A."/>
            <person name="Mondo S."/>
            <person name="Pangilinan J."/>
            <person name="Riley R."/>
            <person name="Labutti K."/>
            <person name="Andreopoulos B."/>
            <person name="Lipzen A."/>
            <person name="Chen C."/>
            <person name="Yanf M."/>
            <person name="Daum C."/>
            <person name="Ng V."/>
            <person name="Clum A."/>
            <person name="Steindorff A."/>
            <person name="Ohm R."/>
            <person name="Martin F."/>
            <person name="Silar P."/>
            <person name="Natvig D."/>
            <person name="Lalanne C."/>
            <person name="Gautier V."/>
            <person name="Ament-Velasquez S.L."/>
            <person name="Kruys A."/>
            <person name="Hutchinson M.I."/>
            <person name="Powell A.J."/>
            <person name="Barry K."/>
            <person name="Miller A.N."/>
            <person name="Grigoriev I.V."/>
            <person name="Debuchy R."/>
            <person name="Gladieux P."/>
            <person name="Thoren M.H."/>
            <person name="Johannesson H."/>
        </authorList>
    </citation>
    <scope>NUCLEOTIDE SEQUENCE</scope>
    <source>
        <strain evidence="2">CBS 955.72</strain>
    </source>
</reference>
<sequence length="151" mass="16348">MVQSNTVIAFAAALFSAVASAQTNETLYPVPIAIGRIMYPHGNTLIAWEPTKTSSKAACNGTDNPTRTFLQSIQTGFYSNPLCNWPFNLDGYKNLELLCSDSEKGVSASEVTAIATDGKKTHDCVKLPHNLYPIACDDTHITSIEQSFACQ</sequence>
<feature type="signal peptide" evidence="1">
    <location>
        <begin position="1"/>
        <end position="21"/>
    </location>
</feature>
<accession>A0AAJ0HCJ1</accession>
<evidence type="ECO:0008006" key="4">
    <source>
        <dbReference type="Google" id="ProtNLM"/>
    </source>
</evidence>
<dbReference type="Proteomes" id="UP001275084">
    <property type="component" value="Unassembled WGS sequence"/>
</dbReference>
<dbReference type="EMBL" id="JAUIQD010000006">
    <property type="protein sequence ID" value="KAK3347037.1"/>
    <property type="molecule type" value="Genomic_DNA"/>
</dbReference>
<keyword evidence="1" id="KW-0732">Signal</keyword>
<keyword evidence="3" id="KW-1185">Reference proteome</keyword>
<gene>
    <name evidence="2" type="ORF">B0T25DRAFT_293311</name>
</gene>
<comment type="caution">
    <text evidence="2">The sequence shown here is derived from an EMBL/GenBank/DDBJ whole genome shotgun (WGS) entry which is preliminary data.</text>
</comment>
<feature type="chain" id="PRO_5042591241" description="Secreted protein" evidence="1">
    <location>
        <begin position="22"/>
        <end position="151"/>
    </location>
</feature>
<organism evidence="2 3">
    <name type="scientific">Lasiosphaeria hispida</name>
    <dbReference type="NCBI Taxonomy" id="260671"/>
    <lineage>
        <taxon>Eukaryota</taxon>
        <taxon>Fungi</taxon>
        <taxon>Dikarya</taxon>
        <taxon>Ascomycota</taxon>
        <taxon>Pezizomycotina</taxon>
        <taxon>Sordariomycetes</taxon>
        <taxon>Sordariomycetidae</taxon>
        <taxon>Sordariales</taxon>
        <taxon>Lasiosphaeriaceae</taxon>
        <taxon>Lasiosphaeria</taxon>
    </lineage>
</organism>
<protein>
    <recommendedName>
        <fullName evidence="4">Secreted protein</fullName>
    </recommendedName>
</protein>
<proteinExistence type="predicted"/>
<reference evidence="2" key="1">
    <citation type="journal article" date="2023" name="Mol. Phylogenet. Evol.">
        <title>Genome-scale phylogeny and comparative genomics of the fungal order Sordariales.</title>
        <authorList>
            <person name="Hensen N."/>
            <person name="Bonometti L."/>
            <person name="Westerberg I."/>
            <person name="Brannstrom I.O."/>
            <person name="Guillou S."/>
            <person name="Cros-Aarteil S."/>
            <person name="Calhoun S."/>
            <person name="Haridas S."/>
            <person name="Kuo A."/>
            <person name="Mondo S."/>
            <person name="Pangilinan J."/>
            <person name="Riley R."/>
            <person name="LaButti K."/>
            <person name="Andreopoulos B."/>
            <person name="Lipzen A."/>
            <person name="Chen C."/>
            <person name="Yan M."/>
            <person name="Daum C."/>
            <person name="Ng V."/>
            <person name="Clum A."/>
            <person name="Steindorff A."/>
            <person name="Ohm R.A."/>
            <person name="Martin F."/>
            <person name="Silar P."/>
            <person name="Natvig D.O."/>
            <person name="Lalanne C."/>
            <person name="Gautier V."/>
            <person name="Ament-Velasquez S.L."/>
            <person name="Kruys A."/>
            <person name="Hutchinson M.I."/>
            <person name="Powell A.J."/>
            <person name="Barry K."/>
            <person name="Miller A.N."/>
            <person name="Grigoriev I.V."/>
            <person name="Debuchy R."/>
            <person name="Gladieux P."/>
            <person name="Hiltunen Thoren M."/>
            <person name="Johannesson H."/>
        </authorList>
    </citation>
    <scope>NUCLEOTIDE SEQUENCE</scope>
    <source>
        <strain evidence="2">CBS 955.72</strain>
    </source>
</reference>